<dbReference type="HOGENOM" id="CLU_073268_0_1_6"/>
<evidence type="ECO:0000256" key="6">
    <source>
        <dbReference type="ARBA" id="ARBA00023136"/>
    </source>
</evidence>
<dbReference type="Pfam" id="PF01514">
    <property type="entry name" value="YscJ_FliF"/>
    <property type="match status" value="1"/>
</dbReference>
<keyword evidence="8 10" id="KW-0998">Cell outer membrane</keyword>
<keyword evidence="10" id="KW-0812">Transmembrane</keyword>
<evidence type="ECO:0000256" key="7">
    <source>
        <dbReference type="ARBA" id="ARBA00023139"/>
    </source>
</evidence>
<evidence type="ECO:0000256" key="5">
    <source>
        <dbReference type="ARBA" id="ARBA00022927"/>
    </source>
</evidence>
<evidence type="ECO:0000256" key="8">
    <source>
        <dbReference type="ARBA" id="ARBA00023237"/>
    </source>
</evidence>
<dbReference type="AlphaFoldDB" id="A0A076LR64"/>
<organism evidence="12 13">
    <name type="scientific">Edwardsiella anguillarum ET080813</name>
    <dbReference type="NCBI Taxonomy" id="667120"/>
    <lineage>
        <taxon>Bacteria</taxon>
        <taxon>Pseudomonadati</taxon>
        <taxon>Pseudomonadota</taxon>
        <taxon>Gammaproteobacteria</taxon>
        <taxon>Enterobacterales</taxon>
        <taxon>Hafniaceae</taxon>
        <taxon>Edwardsiella</taxon>
    </lineage>
</organism>
<dbReference type="Proteomes" id="UP000028681">
    <property type="component" value="Chromosome"/>
</dbReference>
<dbReference type="PANTHER" id="PTHR30046">
    <property type="entry name" value="FLAGELLAR M-RING PROTEIN"/>
    <property type="match status" value="1"/>
</dbReference>
<keyword evidence="3" id="KW-0813">Transport</keyword>
<keyword evidence="10" id="KW-1133">Transmembrane helix</keyword>
<accession>A0A076LR64</accession>
<dbReference type="PANTHER" id="PTHR30046:SF3">
    <property type="entry name" value="SECRETION SYSTEM APPARATUS LIPOPROTEIN SSAJ"/>
    <property type="match status" value="1"/>
</dbReference>
<dbReference type="Gene3D" id="3.30.300.30">
    <property type="match status" value="1"/>
</dbReference>
<dbReference type="GO" id="GO:0009279">
    <property type="term" value="C:cell outer membrane"/>
    <property type="evidence" value="ECO:0007669"/>
    <property type="project" value="UniProtKB-SubCell"/>
</dbReference>
<gene>
    <name evidence="12" type="primary">esaJ</name>
    <name evidence="12" type="ORF">ETEE_2739</name>
</gene>
<feature type="domain" description="Flagellar M-ring N-terminal" evidence="11">
    <location>
        <begin position="22"/>
        <end position="188"/>
    </location>
</feature>
<dbReference type="InterPro" id="IPR003282">
    <property type="entry name" value="T3SS_SctJ"/>
</dbReference>
<dbReference type="Gene3D" id="3.30.70.1530">
    <property type="entry name" value="Hypothetical protein rpa1041"/>
    <property type="match status" value="1"/>
</dbReference>
<keyword evidence="6 10" id="KW-0472">Membrane</keyword>
<comment type="similarity">
    <text evidence="2 10">Belongs to the YscJ lipoprotein family.</text>
</comment>
<feature type="transmembrane region" description="Helical" evidence="10">
    <location>
        <begin position="215"/>
        <end position="235"/>
    </location>
</feature>
<sequence length="243" mass="27013">MKIIPWILLFGLLPLLSGCKSELYSKLDEKEANQMMALLIYNNIPADKRVEKEGVTLLVERERFVDAVEVLRQNGLPRRKTVTMQELFPSGQLVTSPEQEEAKLNFLKSQQIEKMLGSMDGVINAEVSVAEPRIIVGEAPPQASAAVFIKYSPEINLPAREAEIRALIHNGIPGLAPDRISVTLQRAEYRYQPPAAVATEDHKITLYGHPLPKEALVAAACTLLFGLLVSLLLWLRRPARSTP</sequence>
<evidence type="ECO:0000256" key="3">
    <source>
        <dbReference type="ARBA" id="ARBA00022448"/>
    </source>
</evidence>
<dbReference type="InterPro" id="IPR006182">
    <property type="entry name" value="FliF_N_dom"/>
</dbReference>
<name>A0A076LR64_9GAMM</name>
<evidence type="ECO:0000256" key="2">
    <source>
        <dbReference type="ARBA" id="ARBA00009509"/>
    </source>
</evidence>
<evidence type="ECO:0000313" key="12">
    <source>
        <dbReference type="EMBL" id="AIJ09172.1"/>
    </source>
</evidence>
<dbReference type="PROSITE" id="PS51257">
    <property type="entry name" value="PROKAR_LIPOPROTEIN"/>
    <property type="match status" value="1"/>
</dbReference>
<dbReference type="RefSeq" id="WP_034171820.1">
    <property type="nucleotide sequence ID" value="NZ_CP006664.1"/>
</dbReference>
<evidence type="ECO:0000256" key="9">
    <source>
        <dbReference type="ARBA" id="ARBA00023288"/>
    </source>
</evidence>
<proteinExistence type="inferred from homology"/>
<dbReference type="NCBIfam" id="TIGR02544">
    <property type="entry name" value="III_secr_YscJ"/>
    <property type="match status" value="1"/>
</dbReference>
<dbReference type="InterPro" id="IPR045851">
    <property type="entry name" value="AMP-bd_C_sf"/>
</dbReference>
<dbReference type="GO" id="GO:0009306">
    <property type="term" value="P:protein secretion"/>
    <property type="evidence" value="ECO:0007669"/>
    <property type="project" value="InterPro"/>
</dbReference>
<dbReference type="InterPro" id="IPR043427">
    <property type="entry name" value="YscJ/FliF"/>
</dbReference>
<keyword evidence="5" id="KW-0653">Protein transport</keyword>
<evidence type="ECO:0000256" key="10">
    <source>
        <dbReference type="RuleBase" id="RU364102"/>
    </source>
</evidence>
<dbReference type="PRINTS" id="PR01338">
    <property type="entry name" value="TYPE3OMKPROT"/>
</dbReference>
<evidence type="ECO:0000259" key="11">
    <source>
        <dbReference type="Pfam" id="PF01514"/>
    </source>
</evidence>
<reference evidence="12 13" key="1">
    <citation type="journal article" date="2012" name="PLoS ONE">
        <title>Edwardsiella comparative phylogenomics reveal the new intra/inter-species taxonomic relationships, virulence evolution and niche adaptation mechanisms.</title>
        <authorList>
            <person name="Yang M."/>
            <person name="Lv Y."/>
            <person name="Xiao J."/>
            <person name="Wu H."/>
            <person name="Zheng H."/>
            <person name="Liu Q."/>
            <person name="Zhang Y."/>
            <person name="Wang Q."/>
        </authorList>
    </citation>
    <scope>NUCLEOTIDE SEQUENCE [LARGE SCALE GENOMIC DNA]</scope>
    <source>
        <strain evidence="13">080813</strain>
    </source>
</reference>
<evidence type="ECO:0000256" key="4">
    <source>
        <dbReference type="ARBA" id="ARBA00022729"/>
    </source>
</evidence>
<evidence type="ECO:0000313" key="13">
    <source>
        <dbReference type="Proteomes" id="UP000028681"/>
    </source>
</evidence>
<dbReference type="GeneID" id="33940263"/>
<comment type="subcellular location">
    <subcellularLocation>
        <location evidence="1">Cell outer membrane</location>
        <topology evidence="1">Lipid-anchor</topology>
    </subcellularLocation>
</comment>
<evidence type="ECO:0000256" key="1">
    <source>
        <dbReference type="ARBA" id="ARBA00004459"/>
    </source>
</evidence>
<keyword evidence="4 10" id="KW-0732">Signal</keyword>
<keyword evidence="7 10" id="KW-0564">Palmitate</keyword>
<keyword evidence="9 10" id="KW-0449">Lipoprotein</keyword>
<protein>
    <recommendedName>
        <fullName evidence="10">Lipoprotein</fullName>
    </recommendedName>
</protein>
<dbReference type="KEGG" id="ete:ETEE_2739"/>
<dbReference type="EMBL" id="CP006664">
    <property type="protein sequence ID" value="AIJ09172.1"/>
    <property type="molecule type" value="Genomic_DNA"/>
</dbReference>